<dbReference type="PANTHER" id="PTHR22847:SF684">
    <property type="entry name" value="COMPASS-LIKE H3K4 HISTONE METHYLASE COMPONENT WDR5B"/>
    <property type="match status" value="1"/>
</dbReference>
<feature type="region of interest" description="Disordered" evidence="4">
    <location>
        <begin position="1"/>
        <end position="36"/>
    </location>
</feature>
<dbReference type="Gene3D" id="2.130.10.10">
    <property type="entry name" value="YVTN repeat-like/Quinoprotein amine dehydrogenase"/>
    <property type="match status" value="1"/>
</dbReference>
<accession>A0A438F4F6</accession>
<dbReference type="GO" id="GO:0032259">
    <property type="term" value="P:methylation"/>
    <property type="evidence" value="ECO:0007669"/>
    <property type="project" value="UniProtKB-KW"/>
</dbReference>
<proteinExistence type="predicted"/>
<protein>
    <submittedName>
        <fullName evidence="5">COMPASS-like H3K4 histone methylase component WDR5B</fullName>
    </submittedName>
</protein>
<dbReference type="SUPFAM" id="SSF50978">
    <property type="entry name" value="WD40 repeat-like"/>
    <property type="match status" value="1"/>
</dbReference>
<dbReference type="Gene3D" id="2.20.25.690">
    <property type="match status" value="1"/>
</dbReference>
<sequence length="337" mass="36828">MNTDGLEDGGKPAPSGELVESQILSSESQDSEKVVENRANDILSKEEVQIQTPAATENSSVCSGRFCLLCKPRQGTVLTKSSIGSVKYKNRDSRKLTFAIWTLSIFSQWSHDCSCKVWAFDTGALLKTLVEDNGPAISFARFSPDGKSILVATLDDTLKLWNYSARKSLKIYTGHVNKVYCIASAFNVTYGQYIVNGLEDNCVYAWDLQGKNPFQKLEASSSTDDNGALRAFKLNPAAAGLQVTSDGKPKILDVPDRTGGEDIDTSTVVKADSDGCLRGVSGATLVANSSCKNPSGEWHVGYKFVYEFFFTDTLTSRLGKERGKKWDEKYQEAIANS</sequence>
<keyword evidence="1 3" id="KW-0853">WD repeat</keyword>
<feature type="repeat" description="WD" evidence="3">
    <location>
        <begin position="172"/>
        <end position="216"/>
    </location>
</feature>
<comment type="caution">
    <text evidence="5">The sequence shown here is derived from an EMBL/GenBank/DDBJ whole genome shotgun (WGS) entry which is preliminary data.</text>
</comment>
<reference evidence="5 6" key="1">
    <citation type="journal article" date="2018" name="PLoS Genet.">
        <title>Population sequencing reveals clonal diversity and ancestral inbreeding in the grapevine cultivar Chardonnay.</title>
        <authorList>
            <person name="Roach M.J."/>
            <person name="Johnson D.L."/>
            <person name="Bohlmann J."/>
            <person name="van Vuuren H.J."/>
            <person name="Jones S.J."/>
            <person name="Pretorius I.S."/>
            <person name="Schmidt S.A."/>
            <person name="Borneman A.R."/>
        </authorList>
    </citation>
    <scope>NUCLEOTIDE SEQUENCE [LARGE SCALE GENOMIC DNA]</scope>
    <source>
        <strain evidence="6">cv. Chardonnay</strain>
        <tissue evidence="5">Leaf</tissue>
    </source>
</reference>
<keyword evidence="5" id="KW-0489">Methyltransferase</keyword>
<dbReference type="Proteomes" id="UP000288805">
    <property type="component" value="Unassembled WGS sequence"/>
</dbReference>
<name>A0A438F4F6_VITVI</name>
<organism evidence="5 6">
    <name type="scientific">Vitis vinifera</name>
    <name type="common">Grape</name>
    <dbReference type="NCBI Taxonomy" id="29760"/>
    <lineage>
        <taxon>Eukaryota</taxon>
        <taxon>Viridiplantae</taxon>
        <taxon>Streptophyta</taxon>
        <taxon>Embryophyta</taxon>
        <taxon>Tracheophyta</taxon>
        <taxon>Spermatophyta</taxon>
        <taxon>Magnoliopsida</taxon>
        <taxon>eudicotyledons</taxon>
        <taxon>Gunneridae</taxon>
        <taxon>Pentapetalae</taxon>
        <taxon>rosids</taxon>
        <taxon>Vitales</taxon>
        <taxon>Vitaceae</taxon>
        <taxon>Viteae</taxon>
        <taxon>Vitis</taxon>
    </lineage>
</organism>
<evidence type="ECO:0000256" key="1">
    <source>
        <dbReference type="ARBA" id="ARBA00022574"/>
    </source>
</evidence>
<dbReference type="InterPro" id="IPR015943">
    <property type="entry name" value="WD40/YVTN_repeat-like_dom_sf"/>
</dbReference>
<evidence type="ECO:0000256" key="3">
    <source>
        <dbReference type="PROSITE-ProRule" id="PRU00221"/>
    </source>
</evidence>
<evidence type="ECO:0000313" key="5">
    <source>
        <dbReference type="EMBL" id="RVW54776.1"/>
    </source>
</evidence>
<dbReference type="GO" id="GO:0008168">
    <property type="term" value="F:methyltransferase activity"/>
    <property type="evidence" value="ECO:0007669"/>
    <property type="project" value="UniProtKB-KW"/>
</dbReference>
<dbReference type="PROSITE" id="PS50082">
    <property type="entry name" value="WD_REPEATS_2"/>
    <property type="match status" value="2"/>
</dbReference>
<dbReference type="InterPro" id="IPR036322">
    <property type="entry name" value="WD40_repeat_dom_sf"/>
</dbReference>
<evidence type="ECO:0000256" key="2">
    <source>
        <dbReference type="ARBA" id="ARBA00022737"/>
    </source>
</evidence>
<dbReference type="Pfam" id="PF00400">
    <property type="entry name" value="WD40"/>
    <property type="match status" value="2"/>
</dbReference>
<evidence type="ECO:0000313" key="6">
    <source>
        <dbReference type="Proteomes" id="UP000288805"/>
    </source>
</evidence>
<dbReference type="InterPro" id="IPR001680">
    <property type="entry name" value="WD40_rpt"/>
</dbReference>
<keyword evidence="2" id="KW-0677">Repeat</keyword>
<keyword evidence="5" id="KW-0808">Transferase</keyword>
<evidence type="ECO:0000256" key="4">
    <source>
        <dbReference type="SAM" id="MobiDB-lite"/>
    </source>
</evidence>
<dbReference type="PANTHER" id="PTHR22847">
    <property type="entry name" value="WD40 REPEAT PROTEIN"/>
    <property type="match status" value="1"/>
</dbReference>
<dbReference type="EMBL" id="QGNW01001125">
    <property type="protein sequence ID" value="RVW54776.1"/>
    <property type="molecule type" value="Genomic_DNA"/>
</dbReference>
<gene>
    <name evidence="5" type="primary">WDR5B_2</name>
    <name evidence="5" type="ORF">CK203_071954</name>
</gene>
<feature type="repeat" description="WD" evidence="3">
    <location>
        <begin position="130"/>
        <end position="171"/>
    </location>
</feature>
<dbReference type="SMART" id="SM00320">
    <property type="entry name" value="WD40"/>
    <property type="match status" value="2"/>
</dbReference>
<dbReference type="AlphaFoldDB" id="A0A438F4F6"/>